<comment type="caution">
    <text evidence="1">The sequence shown here is derived from an EMBL/GenBank/DDBJ whole genome shotgun (WGS) entry which is preliminary data.</text>
</comment>
<name>A0A397S9W7_9GLOM</name>
<keyword evidence="2" id="KW-1185">Reference proteome</keyword>
<dbReference type="Proteomes" id="UP000265703">
    <property type="component" value="Unassembled WGS sequence"/>
</dbReference>
<organism evidence="1 2">
    <name type="scientific">Glomus cerebriforme</name>
    <dbReference type="NCBI Taxonomy" id="658196"/>
    <lineage>
        <taxon>Eukaryota</taxon>
        <taxon>Fungi</taxon>
        <taxon>Fungi incertae sedis</taxon>
        <taxon>Mucoromycota</taxon>
        <taxon>Glomeromycotina</taxon>
        <taxon>Glomeromycetes</taxon>
        <taxon>Glomerales</taxon>
        <taxon>Glomeraceae</taxon>
        <taxon>Glomus</taxon>
    </lineage>
</organism>
<accession>A0A397S9W7</accession>
<gene>
    <name evidence="1" type="ORF">C1645_841491</name>
</gene>
<dbReference type="EMBL" id="QKYT01001544">
    <property type="protein sequence ID" value="RIA79114.1"/>
    <property type="molecule type" value="Genomic_DNA"/>
</dbReference>
<evidence type="ECO:0000313" key="1">
    <source>
        <dbReference type="EMBL" id="RIA79114.1"/>
    </source>
</evidence>
<sequence length="176" mass="17971">MVNENQIPIQKPYETVYEIKVENETPSFAEFMKDYEVDKNLNYDDLESNSVGEVGAGASAGAGGVIAGGSAGFSSYKYSDNIGDIRFGSASLGGEIGEGPGGSTVGYSANVDAVNFHTKSGIRGNAGIDVGSNFTAGPGGVEVKAAGFGISAGKKTGISTPFGGVSVDFEETCKQQ</sequence>
<reference evidence="1 2" key="1">
    <citation type="submission" date="2018-06" db="EMBL/GenBank/DDBJ databases">
        <title>Comparative genomics reveals the genomic features of Rhizophagus irregularis, R. cerebriforme, R. diaphanum and Gigaspora rosea, and their symbiotic lifestyle signature.</title>
        <authorList>
            <person name="Morin E."/>
            <person name="San Clemente H."/>
            <person name="Chen E.C.H."/>
            <person name="De La Providencia I."/>
            <person name="Hainaut M."/>
            <person name="Kuo A."/>
            <person name="Kohler A."/>
            <person name="Murat C."/>
            <person name="Tang N."/>
            <person name="Roy S."/>
            <person name="Loubradou J."/>
            <person name="Henrissat B."/>
            <person name="Grigoriev I.V."/>
            <person name="Corradi N."/>
            <person name="Roux C."/>
            <person name="Martin F.M."/>
        </authorList>
    </citation>
    <scope>NUCLEOTIDE SEQUENCE [LARGE SCALE GENOMIC DNA]</scope>
    <source>
        <strain evidence="1 2">DAOM 227022</strain>
    </source>
</reference>
<evidence type="ECO:0000313" key="2">
    <source>
        <dbReference type="Proteomes" id="UP000265703"/>
    </source>
</evidence>
<dbReference type="AlphaFoldDB" id="A0A397S9W7"/>
<dbReference type="OrthoDB" id="2333662at2759"/>
<protein>
    <submittedName>
        <fullName evidence="1">Uncharacterized protein</fullName>
    </submittedName>
</protein>
<proteinExistence type="predicted"/>